<accession>A0ABX2AQP6</accession>
<dbReference type="InterPro" id="IPR002347">
    <property type="entry name" value="SDR_fam"/>
</dbReference>
<sequence length="241" mass="26598">MKHAIVIGASSGLGFEVARILLDDGWHIGVAARRSELLLGLRQMCPDRVETETIDVTDEGAVARLESLIERVGGMQLFFYASGIGRQNIGLEQDTELSTVATNALGFTRMVGAAYRYMADNGGGHIAVISSIAGTKGLGVAPSYSATKAFQNAYIQALDQQACMRGLSITFTDLRPGFVATALLGDDCRYPMLMRPEDVAYSMVKAIKSRKRVAVIDCRWRVLTALWRCIPDWFWRRMRVR</sequence>
<evidence type="ECO:0000313" key="3">
    <source>
        <dbReference type="EMBL" id="NPE12969.1"/>
    </source>
</evidence>
<name>A0ABX2AQP6_9BACT</name>
<dbReference type="Gene3D" id="3.40.50.720">
    <property type="entry name" value="NAD(P)-binding Rossmann-like Domain"/>
    <property type="match status" value="1"/>
</dbReference>
<dbReference type="RefSeq" id="WP_172173843.1">
    <property type="nucleotide sequence ID" value="NZ_CASGIA010000003.1"/>
</dbReference>
<dbReference type="PANTHER" id="PTHR44196">
    <property type="entry name" value="DEHYDROGENASE/REDUCTASE SDR FAMILY MEMBER 7B"/>
    <property type="match status" value="1"/>
</dbReference>
<keyword evidence="2" id="KW-0560">Oxidoreductase</keyword>
<dbReference type="PRINTS" id="PR00081">
    <property type="entry name" value="GDHRDH"/>
</dbReference>
<dbReference type="GeneID" id="82156381"/>
<evidence type="ECO:0000256" key="2">
    <source>
        <dbReference type="ARBA" id="ARBA00023002"/>
    </source>
</evidence>
<comment type="similarity">
    <text evidence="1">Belongs to the short-chain dehydrogenases/reductases (SDR) family.</text>
</comment>
<dbReference type="Proteomes" id="UP001193734">
    <property type="component" value="Unassembled WGS sequence"/>
</dbReference>
<organism evidence="3 4">
    <name type="scientific">Xylanibacter rodentium</name>
    <dbReference type="NCBI Taxonomy" id="2736289"/>
    <lineage>
        <taxon>Bacteria</taxon>
        <taxon>Pseudomonadati</taxon>
        <taxon>Bacteroidota</taxon>
        <taxon>Bacteroidia</taxon>
        <taxon>Bacteroidales</taxon>
        <taxon>Prevotellaceae</taxon>
        <taxon>Xylanibacter</taxon>
    </lineage>
</organism>
<dbReference type="PANTHER" id="PTHR44196:SF3">
    <property type="entry name" value="SHORT CHAIN DEHYDROGENASE FAMILY PROTEIN"/>
    <property type="match status" value="1"/>
</dbReference>
<gene>
    <name evidence="3" type="ORF">HPS55_01240</name>
</gene>
<dbReference type="InterPro" id="IPR036291">
    <property type="entry name" value="NAD(P)-bd_dom_sf"/>
</dbReference>
<proteinExistence type="inferred from homology"/>
<evidence type="ECO:0000256" key="1">
    <source>
        <dbReference type="ARBA" id="ARBA00006484"/>
    </source>
</evidence>
<dbReference type="SUPFAM" id="SSF51735">
    <property type="entry name" value="NAD(P)-binding Rossmann-fold domains"/>
    <property type="match status" value="1"/>
</dbReference>
<dbReference type="Pfam" id="PF00106">
    <property type="entry name" value="adh_short"/>
    <property type="match status" value="1"/>
</dbReference>
<protein>
    <submittedName>
        <fullName evidence="3">SDR family NAD(P)-dependent oxidoreductase</fullName>
    </submittedName>
</protein>
<reference evidence="3 4" key="1">
    <citation type="submission" date="2020-05" db="EMBL/GenBank/DDBJ databases">
        <title>Distinct polysaccharide utilization as determinants for interspecies competition between intestinal Prevotella spp.</title>
        <authorList>
            <person name="Galvez E.J.C."/>
            <person name="Iljazovic A."/>
            <person name="Strowig T."/>
        </authorList>
    </citation>
    <scope>NUCLEOTIDE SEQUENCE [LARGE SCALE GENOMIC DNA]</scope>
    <source>
        <strain evidence="3 4">PROD</strain>
    </source>
</reference>
<dbReference type="EMBL" id="JABKKE010000001">
    <property type="protein sequence ID" value="NPE12969.1"/>
    <property type="molecule type" value="Genomic_DNA"/>
</dbReference>
<evidence type="ECO:0000313" key="4">
    <source>
        <dbReference type="Proteomes" id="UP001193734"/>
    </source>
</evidence>
<keyword evidence="4" id="KW-1185">Reference proteome</keyword>
<comment type="caution">
    <text evidence="3">The sequence shown here is derived from an EMBL/GenBank/DDBJ whole genome shotgun (WGS) entry which is preliminary data.</text>
</comment>